<dbReference type="PRINTS" id="PR00080">
    <property type="entry name" value="SDRFAMILY"/>
</dbReference>
<dbReference type="PROSITE" id="PS00061">
    <property type="entry name" value="ADH_SHORT"/>
    <property type="match status" value="1"/>
</dbReference>
<name>A0A8T0P9Y6_PANVG</name>
<dbReference type="InterPro" id="IPR020904">
    <property type="entry name" value="Sc_DH/Rdtase_CS"/>
</dbReference>
<dbReference type="EMBL" id="CM029052">
    <property type="protein sequence ID" value="KAG2559047.1"/>
    <property type="molecule type" value="Genomic_DNA"/>
</dbReference>
<dbReference type="InterPro" id="IPR045000">
    <property type="entry name" value="TR"/>
</dbReference>
<dbReference type="Proteomes" id="UP000823388">
    <property type="component" value="Chromosome 8N"/>
</dbReference>
<keyword evidence="1" id="KW-0521">NADP</keyword>
<keyword evidence="2" id="KW-0560">Oxidoreductase</keyword>
<evidence type="ECO:0000256" key="2">
    <source>
        <dbReference type="ARBA" id="ARBA00023002"/>
    </source>
</evidence>
<evidence type="ECO:0000313" key="5">
    <source>
        <dbReference type="Proteomes" id="UP000823388"/>
    </source>
</evidence>
<dbReference type="InterPro" id="IPR002347">
    <property type="entry name" value="SDR_fam"/>
</dbReference>
<dbReference type="AlphaFoldDB" id="A0A8T0P9Y6"/>
<evidence type="ECO:0000256" key="1">
    <source>
        <dbReference type="ARBA" id="ARBA00022857"/>
    </source>
</evidence>
<dbReference type="SUPFAM" id="SSF51735">
    <property type="entry name" value="NAD(P)-binding Rossmann-fold domains"/>
    <property type="match status" value="1"/>
</dbReference>
<comment type="caution">
    <text evidence="4">The sequence shown here is derived from an EMBL/GenBank/DDBJ whole genome shotgun (WGS) entry which is preliminary data.</text>
</comment>
<proteinExistence type="predicted"/>
<sequence>MMAAAGGSREERWSLAGATALVSGGSKGIGHAARHRGGAGRVRGAGAHLLPQRGGAGGVPPPVGRQGPAGHRLRLRRRRARRPGEAHGHGQGRLRRQARHPGKVDGKRLFTVVKLPLTVDAYMNMEVNNAGQLFLAAAAECTGEDYERVMATNLESSFHHSQLAHPLLLRASVAGGGSVVHISSIASYLGYPGLLLYCISKGGMNQLTRSLAAEWAQDKIRVNCVAPGTVTTDILKQVEQEALEQEISRVPMHRSGEPEEVASVVSFLCMPAASYVTGQVICIDGGRTISA</sequence>
<evidence type="ECO:0000313" key="4">
    <source>
        <dbReference type="EMBL" id="KAG2559047.1"/>
    </source>
</evidence>
<dbReference type="Gene3D" id="3.40.50.720">
    <property type="entry name" value="NAD(P)-binding Rossmann-like Domain"/>
    <property type="match status" value="1"/>
</dbReference>
<evidence type="ECO:0000256" key="3">
    <source>
        <dbReference type="SAM" id="MobiDB-lite"/>
    </source>
</evidence>
<gene>
    <name evidence="4" type="ORF">PVAP13_8NG325000</name>
</gene>
<dbReference type="Pfam" id="PF13561">
    <property type="entry name" value="adh_short_C2"/>
    <property type="match status" value="1"/>
</dbReference>
<organism evidence="4 5">
    <name type="scientific">Panicum virgatum</name>
    <name type="common">Blackwell switchgrass</name>
    <dbReference type="NCBI Taxonomy" id="38727"/>
    <lineage>
        <taxon>Eukaryota</taxon>
        <taxon>Viridiplantae</taxon>
        <taxon>Streptophyta</taxon>
        <taxon>Embryophyta</taxon>
        <taxon>Tracheophyta</taxon>
        <taxon>Spermatophyta</taxon>
        <taxon>Magnoliopsida</taxon>
        <taxon>Liliopsida</taxon>
        <taxon>Poales</taxon>
        <taxon>Poaceae</taxon>
        <taxon>PACMAD clade</taxon>
        <taxon>Panicoideae</taxon>
        <taxon>Panicodae</taxon>
        <taxon>Paniceae</taxon>
        <taxon>Panicinae</taxon>
        <taxon>Panicum</taxon>
        <taxon>Panicum sect. Hiantes</taxon>
    </lineage>
</organism>
<accession>A0A8T0P9Y6</accession>
<reference evidence="4" key="1">
    <citation type="submission" date="2020-05" db="EMBL/GenBank/DDBJ databases">
        <title>WGS assembly of Panicum virgatum.</title>
        <authorList>
            <person name="Lovell J.T."/>
            <person name="Jenkins J."/>
            <person name="Shu S."/>
            <person name="Juenger T.E."/>
            <person name="Schmutz J."/>
        </authorList>
    </citation>
    <scope>NUCLEOTIDE SEQUENCE</scope>
    <source>
        <strain evidence="4">AP13</strain>
    </source>
</reference>
<dbReference type="GO" id="GO:0016491">
    <property type="term" value="F:oxidoreductase activity"/>
    <property type="evidence" value="ECO:0007669"/>
    <property type="project" value="UniProtKB-KW"/>
</dbReference>
<feature type="compositionally biased region" description="Basic residues" evidence="3">
    <location>
        <begin position="90"/>
        <end position="101"/>
    </location>
</feature>
<dbReference type="PANTHER" id="PTHR42898:SF39">
    <property type="entry name" value="OS11G0438700 PROTEIN"/>
    <property type="match status" value="1"/>
</dbReference>
<dbReference type="PRINTS" id="PR00081">
    <property type="entry name" value="GDHRDH"/>
</dbReference>
<dbReference type="PANTHER" id="PTHR42898">
    <property type="entry name" value="TROPINONE REDUCTASE"/>
    <property type="match status" value="1"/>
</dbReference>
<protein>
    <recommendedName>
        <fullName evidence="6">Tropinone reductase-like protein</fullName>
    </recommendedName>
</protein>
<keyword evidence="5" id="KW-1185">Reference proteome</keyword>
<dbReference type="InterPro" id="IPR036291">
    <property type="entry name" value="NAD(P)-bd_dom_sf"/>
</dbReference>
<evidence type="ECO:0008006" key="6">
    <source>
        <dbReference type="Google" id="ProtNLM"/>
    </source>
</evidence>
<feature type="region of interest" description="Disordered" evidence="3">
    <location>
        <begin position="52"/>
        <end position="101"/>
    </location>
</feature>
<feature type="compositionally biased region" description="Basic residues" evidence="3">
    <location>
        <begin position="71"/>
        <end position="81"/>
    </location>
</feature>